<dbReference type="PANTHER" id="PTHR43156">
    <property type="entry name" value="STAGE II SPORULATION PROTEIN E-RELATED"/>
    <property type="match status" value="1"/>
</dbReference>
<proteinExistence type="predicted"/>
<dbReference type="InterPro" id="IPR052016">
    <property type="entry name" value="Bact_Sigma-Reg"/>
</dbReference>
<evidence type="ECO:0000256" key="7">
    <source>
        <dbReference type="ARBA" id="ARBA00022801"/>
    </source>
</evidence>
<dbReference type="InterPro" id="IPR003594">
    <property type="entry name" value="HATPase_dom"/>
</dbReference>
<dbReference type="InterPro" id="IPR036890">
    <property type="entry name" value="HATPase_C_sf"/>
</dbReference>
<evidence type="ECO:0000256" key="5">
    <source>
        <dbReference type="ARBA" id="ARBA00022741"/>
    </source>
</evidence>
<evidence type="ECO:0000256" key="1">
    <source>
        <dbReference type="ARBA" id="ARBA00013081"/>
    </source>
</evidence>
<protein>
    <recommendedName>
        <fullName evidence="1">protein-serine/threonine phosphatase</fullName>
        <ecNumber evidence="1">3.1.3.16</ecNumber>
    </recommendedName>
    <alternativeName>
        <fullName evidence="15">Protein-serine/threonine phosphatase</fullName>
    </alternativeName>
    <alternativeName>
        <fullName evidence="14">Serine/threonine-protein kinase</fullName>
    </alternativeName>
</protein>
<accession>A0A7X5WY21</accession>
<keyword evidence="10" id="KW-0904">Protein phosphatase</keyword>
<evidence type="ECO:0000313" key="18">
    <source>
        <dbReference type="Proteomes" id="UP000536624"/>
    </source>
</evidence>
<gene>
    <name evidence="17" type="ORF">SMALB_1002</name>
</gene>
<keyword evidence="2" id="KW-0597">Phosphoprotein</keyword>
<dbReference type="SUPFAM" id="SSF55874">
    <property type="entry name" value="ATPase domain of HSP90 chaperone/DNA topoisomerase II/histidine kinase"/>
    <property type="match status" value="1"/>
</dbReference>
<feature type="domain" description="PPM-type phosphatase" evidence="16">
    <location>
        <begin position="3"/>
        <end position="234"/>
    </location>
</feature>
<evidence type="ECO:0000313" key="17">
    <source>
        <dbReference type="EMBL" id="NIY63074.1"/>
    </source>
</evidence>
<evidence type="ECO:0000256" key="13">
    <source>
        <dbReference type="ARBA" id="ARBA00056274"/>
    </source>
</evidence>
<keyword evidence="11" id="KW-0464">Manganese</keyword>
<name>A0A7X5WY21_STRMQ</name>
<keyword evidence="3" id="KW-0808">Transferase</keyword>
<sequence>MRYLPASSGTDIGGDWYDVIPLSAERVALVIGDVMGHGLAEAATMGRLRTAVHTLANLELPPEEVLAHLNEVVCDLGDDSFATCLYAQYDPVTGLCSLARAGHPPPLIVDPEGGVECLDPTPDPPLGAAEPPFSTVDLRLPDGSLLVLYTDGLVESAARDIDTGIAECTQVLTSDYGRLLTCPPRRSRIGVRGTGGRQAVDHDRLDRLCDLLVGAMLPAQRLTADDTALLIARFHGPASGNIAGWPLPEGPVAAGLARTRGREQLRAWGLDKLVATTELLAGELVANVVRHARGPTRLRLIRGRSLICEVSDAGAAAPRIRRATELDEGGRGLQLVSALSQRWGTRYTDEGKCVWTEQPIAWPGTPR</sequence>
<dbReference type="Gene3D" id="3.60.40.10">
    <property type="entry name" value="PPM-type phosphatase domain"/>
    <property type="match status" value="1"/>
</dbReference>
<evidence type="ECO:0000256" key="6">
    <source>
        <dbReference type="ARBA" id="ARBA00022777"/>
    </source>
</evidence>
<dbReference type="Pfam" id="PF07228">
    <property type="entry name" value="SpoIIE"/>
    <property type="match status" value="1"/>
</dbReference>
<keyword evidence="9" id="KW-0460">Magnesium</keyword>
<keyword evidence="4" id="KW-0479">Metal-binding</keyword>
<evidence type="ECO:0000256" key="2">
    <source>
        <dbReference type="ARBA" id="ARBA00022553"/>
    </source>
</evidence>
<dbReference type="FunFam" id="3.30.565.10:FF:000028">
    <property type="entry name" value="PAS sensor protein"/>
    <property type="match status" value="1"/>
</dbReference>
<dbReference type="PANTHER" id="PTHR43156:SF2">
    <property type="entry name" value="STAGE II SPORULATION PROTEIN E"/>
    <property type="match status" value="1"/>
</dbReference>
<dbReference type="EMBL" id="JAALLH010000001">
    <property type="protein sequence ID" value="NIY63074.1"/>
    <property type="molecule type" value="Genomic_DNA"/>
</dbReference>
<keyword evidence="7" id="KW-0378">Hydrolase</keyword>
<dbReference type="RefSeq" id="WP_313905654.1">
    <property type="nucleotide sequence ID" value="NZ_JAALLH010000001.1"/>
</dbReference>
<comment type="caution">
    <text evidence="17">The sequence shown here is derived from an EMBL/GenBank/DDBJ whole genome shotgun (WGS) entry which is preliminary data.</text>
</comment>
<dbReference type="AlphaFoldDB" id="A0A7X5WY21"/>
<evidence type="ECO:0000256" key="9">
    <source>
        <dbReference type="ARBA" id="ARBA00022842"/>
    </source>
</evidence>
<dbReference type="SUPFAM" id="SSF81606">
    <property type="entry name" value="PP2C-like"/>
    <property type="match status" value="1"/>
</dbReference>
<evidence type="ECO:0000256" key="3">
    <source>
        <dbReference type="ARBA" id="ARBA00022679"/>
    </source>
</evidence>
<comment type="function">
    <text evidence="13">Primarily acts as an independent SigF regulator that is sensitive to the osmosensory signal, mediating the cross talk of PknD with the SigF regulon. Possesses both phosphatase and kinase activities. The kinase domain functions as a classic anti-sigma factor-like kinase to phosphorylate the anti-anti-sigma factor domain at the canonical regulatory site, and the phosphatase domain antagonizes this activity.</text>
</comment>
<dbReference type="GO" id="GO:0005524">
    <property type="term" value="F:ATP binding"/>
    <property type="evidence" value="ECO:0007669"/>
    <property type="project" value="UniProtKB-KW"/>
</dbReference>
<dbReference type="InterPro" id="IPR036457">
    <property type="entry name" value="PPM-type-like_dom_sf"/>
</dbReference>
<dbReference type="EC" id="3.1.3.16" evidence="1"/>
<evidence type="ECO:0000256" key="15">
    <source>
        <dbReference type="ARBA" id="ARBA00081350"/>
    </source>
</evidence>
<dbReference type="GO" id="GO:0004722">
    <property type="term" value="F:protein serine/threonine phosphatase activity"/>
    <property type="evidence" value="ECO:0007669"/>
    <property type="project" value="UniProtKB-EC"/>
</dbReference>
<evidence type="ECO:0000256" key="4">
    <source>
        <dbReference type="ARBA" id="ARBA00022723"/>
    </source>
</evidence>
<dbReference type="SMART" id="SM00331">
    <property type="entry name" value="PP2C_SIG"/>
    <property type="match status" value="1"/>
</dbReference>
<keyword evidence="6" id="KW-0418">Kinase</keyword>
<dbReference type="Proteomes" id="UP000536624">
    <property type="component" value="Unassembled WGS sequence"/>
</dbReference>
<dbReference type="Pfam" id="PF13581">
    <property type="entry name" value="HATPase_c_2"/>
    <property type="match status" value="1"/>
</dbReference>
<evidence type="ECO:0000256" key="10">
    <source>
        <dbReference type="ARBA" id="ARBA00022912"/>
    </source>
</evidence>
<dbReference type="CDD" id="cd16936">
    <property type="entry name" value="HATPase_RsbW-like"/>
    <property type="match status" value="1"/>
</dbReference>
<evidence type="ECO:0000256" key="8">
    <source>
        <dbReference type="ARBA" id="ARBA00022840"/>
    </source>
</evidence>
<evidence type="ECO:0000256" key="14">
    <source>
        <dbReference type="ARBA" id="ARBA00075117"/>
    </source>
</evidence>
<dbReference type="GO" id="GO:0016301">
    <property type="term" value="F:kinase activity"/>
    <property type="evidence" value="ECO:0007669"/>
    <property type="project" value="UniProtKB-KW"/>
</dbReference>
<reference evidence="17 18" key="1">
    <citation type="submission" date="2020-02" db="EMBL/GenBank/DDBJ databases">
        <title>Streptomyces malaysiensis DSM14702 (JHCC583434, PFL_A843) Genome sequencing and assembly.</title>
        <authorList>
            <person name="Samborskyy M."/>
        </authorList>
    </citation>
    <scope>NUCLEOTIDE SEQUENCE [LARGE SCALE GENOMIC DNA]</scope>
    <source>
        <strain evidence="17 18">DSM 14702</strain>
    </source>
</reference>
<evidence type="ECO:0000256" key="12">
    <source>
        <dbReference type="ARBA" id="ARBA00047761"/>
    </source>
</evidence>
<keyword evidence="5" id="KW-0547">Nucleotide-binding</keyword>
<dbReference type="Gene3D" id="3.30.565.10">
    <property type="entry name" value="Histidine kinase-like ATPase, C-terminal domain"/>
    <property type="match status" value="1"/>
</dbReference>
<organism evidence="17 18">
    <name type="scientific">Streptomyces malaysiensis</name>
    <dbReference type="NCBI Taxonomy" id="92644"/>
    <lineage>
        <taxon>Bacteria</taxon>
        <taxon>Bacillati</taxon>
        <taxon>Actinomycetota</taxon>
        <taxon>Actinomycetes</taxon>
        <taxon>Kitasatosporales</taxon>
        <taxon>Streptomycetaceae</taxon>
        <taxon>Streptomyces</taxon>
        <taxon>Streptomyces violaceusniger group</taxon>
    </lineage>
</organism>
<keyword evidence="8" id="KW-0067">ATP-binding</keyword>
<evidence type="ECO:0000259" key="16">
    <source>
        <dbReference type="SMART" id="SM00331"/>
    </source>
</evidence>
<dbReference type="FunFam" id="3.60.40.10:FF:000005">
    <property type="entry name" value="Serine/threonine protein phosphatase"/>
    <property type="match status" value="1"/>
</dbReference>
<dbReference type="InterPro" id="IPR001932">
    <property type="entry name" value="PPM-type_phosphatase-like_dom"/>
</dbReference>
<comment type="catalytic activity">
    <reaction evidence="12">
        <text>O-phospho-L-seryl-[protein] + H2O = L-seryl-[protein] + phosphate</text>
        <dbReference type="Rhea" id="RHEA:20629"/>
        <dbReference type="Rhea" id="RHEA-COMP:9863"/>
        <dbReference type="Rhea" id="RHEA-COMP:11604"/>
        <dbReference type="ChEBI" id="CHEBI:15377"/>
        <dbReference type="ChEBI" id="CHEBI:29999"/>
        <dbReference type="ChEBI" id="CHEBI:43474"/>
        <dbReference type="ChEBI" id="CHEBI:83421"/>
        <dbReference type="EC" id="3.1.3.16"/>
    </reaction>
</comment>
<dbReference type="GO" id="GO:0046872">
    <property type="term" value="F:metal ion binding"/>
    <property type="evidence" value="ECO:0007669"/>
    <property type="project" value="UniProtKB-KW"/>
</dbReference>
<evidence type="ECO:0000256" key="11">
    <source>
        <dbReference type="ARBA" id="ARBA00023211"/>
    </source>
</evidence>